<dbReference type="Proteomes" id="UP000320160">
    <property type="component" value="Unassembled WGS sequence"/>
</dbReference>
<dbReference type="GO" id="GO:0016829">
    <property type="term" value="F:lyase activity"/>
    <property type="evidence" value="ECO:0007669"/>
    <property type="project" value="InterPro"/>
</dbReference>
<comment type="subunit">
    <text evidence="3">Homotetramer.</text>
</comment>
<dbReference type="InterPro" id="IPR015421">
    <property type="entry name" value="PyrdxlP-dep_Trfase_major"/>
</dbReference>
<comment type="caution">
    <text evidence="6">The sequence shown here is derived from an EMBL/GenBank/DDBJ whole genome shotgun (WGS) entry which is preliminary data.</text>
</comment>
<dbReference type="Pfam" id="PF01212">
    <property type="entry name" value="Beta_elim_lyase"/>
    <property type="match status" value="1"/>
</dbReference>
<proteinExistence type="inferred from homology"/>
<dbReference type="OrthoDB" id="9774495at2"/>
<dbReference type="Gene3D" id="3.90.1150.10">
    <property type="entry name" value="Aspartate Aminotransferase, domain 1"/>
    <property type="match status" value="1"/>
</dbReference>
<keyword evidence="7" id="KW-1185">Reference proteome</keyword>
<accession>A0A553W9J7</accession>
<dbReference type="InterPro" id="IPR015422">
    <property type="entry name" value="PyrdxlP-dep_Trfase_small"/>
</dbReference>
<dbReference type="RefSeq" id="WP_143776557.1">
    <property type="nucleotide sequence ID" value="NZ_VKKU01000002.1"/>
</dbReference>
<dbReference type="SUPFAM" id="SSF53383">
    <property type="entry name" value="PLP-dependent transferases"/>
    <property type="match status" value="1"/>
</dbReference>
<evidence type="ECO:0000256" key="2">
    <source>
        <dbReference type="ARBA" id="ARBA00006966"/>
    </source>
</evidence>
<sequence>MRFFSDNAAPVHPKVMQAIADANQIDTAYDGDRWSAQLDARFSETFGCDVAVLWVATGTAANCLALTSLCQPHQGIICHREAHIEVDECGAPGFYTGGAKLMLVDGEGAKVTPQAVSDLLGTIRNDVHQVQAAALSVTNATEYGLTYRPAEVEALGDVCRARGLGFHMDGARFGNAVASLGCHPADVTVRAGVDVLSFGFAKNGGMGAEALVYFDPAHADAARYRRKRAGHLQSKGRFLAVQLLAMLDGDLWLDNARAANAAATVIANAAQGRLLYPVEANEIFVRLTAAEAAGLRAQGFDFYDWGEGAARLVTSWHHTEDDVAPLARAIAAL</sequence>
<dbReference type="EMBL" id="VKKU01000002">
    <property type="protein sequence ID" value="TSB01349.1"/>
    <property type="molecule type" value="Genomic_DNA"/>
</dbReference>
<dbReference type="InterPro" id="IPR015424">
    <property type="entry name" value="PyrdxlP-dep_Trfase"/>
</dbReference>
<dbReference type="PANTHER" id="PTHR48097">
    <property type="entry name" value="L-THREONINE ALDOLASE-RELATED"/>
    <property type="match status" value="1"/>
</dbReference>
<comment type="cofactor">
    <cofactor evidence="1">
        <name>pyridoxal 5'-phosphate</name>
        <dbReference type="ChEBI" id="CHEBI:597326"/>
    </cofactor>
</comment>
<feature type="domain" description="Aromatic amino acid beta-eliminating lyase/threonine aldolase" evidence="5">
    <location>
        <begin position="3"/>
        <end position="287"/>
    </location>
</feature>
<keyword evidence="4" id="KW-0663">Pyridoxal phosphate</keyword>
<comment type="similarity">
    <text evidence="2">Belongs to the threonine aldolase family.</text>
</comment>
<gene>
    <name evidence="6" type="ORF">FOM92_09035</name>
</gene>
<evidence type="ECO:0000313" key="6">
    <source>
        <dbReference type="EMBL" id="TSB01349.1"/>
    </source>
</evidence>
<name>A0A553W9J7_9SPHN</name>
<dbReference type="GO" id="GO:0006520">
    <property type="term" value="P:amino acid metabolic process"/>
    <property type="evidence" value="ECO:0007669"/>
    <property type="project" value="InterPro"/>
</dbReference>
<evidence type="ECO:0000313" key="7">
    <source>
        <dbReference type="Proteomes" id="UP000320160"/>
    </source>
</evidence>
<dbReference type="AlphaFoldDB" id="A0A553W9J7"/>
<dbReference type="Gene3D" id="3.40.640.10">
    <property type="entry name" value="Type I PLP-dependent aspartate aminotransferase-like (Major domain)"/>
    <property type="match status" value="1"/>
</dbReference>
<evidence type="ECO:0000256" key="1">
    <source>
        <dbReference type="ARBA" id="ARBA00001933"/>
    </source>
</evidence>
<protein>
    <submittedName>
        <fullName evidence="6">Low specificity L-threonine aldolase</fullName>
    </submittedName>
</protein>
<evidence type="ECO:0000259" key="5">
    <source>
        <dbReference type="Pfam" id="PF01212"/>
    </source>
</evidence>
<evidence type="ECO:0000256" key="3">
    <source>
        <dbReference type="ARBA" id="ARBA00011881"/>
    </source>
</evidence>
<organism evidence="6 7">
    <name type="scientific">Sphingorhabdus contaminans</name>
    <dbReference type="NCBI Taxonomy" id="1343899"/>
    <lineage>
        <taxon>Bacteria</taxon>
        <taxon>Pseudomonadati</taxon>
        <taxon>Pseudomonadota</taxon>
        <taxon>Alphaproteobacteria</taxon>
        <taxon>Sphingomonadales</taxon>
        <taxon>Sphingomonadaceae</taxon>
        <taxon>Sphingorhabdus</taxon>
    </lineage>
</organism>
<dbReference type="PANTHER" id="PTHR48097:SF5">
    <property type="entry name" value="LOW SPECIFICITY L-THREONINE ALDOLASE"/>
    <property type="match status" value="1"/>
</dbReference>
<evidence type="ECO:0000256" key="4">
    <source>
        <dbReference type="ARBA" id="ARBA00022898"/>
    </source>
</evidence>
<reference evidence="6 7" key="1">
    <citation type="submission" date="2019-07" db="EMBL/GenBank/DDBJ databases">
        <authorList>
            <person name="Park M."/>
        </authorList>
    </citation>
    <scope>NUCLEOTIDE SEQUENCE [LARGE SCALE GENOMIC DNA]</scope>
    <source>
        <strain evidence="6 7">KCTC32445</strain>
    </source>
</reference>
<dbReference type="InterPro" id="IPR001597">
    <property type="entry name" value="ArAA_b-elim_lyase/Thr_aldolase"/>
</dbReference>